<evidence type="ECO:0000313" key="2">
    <source>
        <dbReference type="Proteomes" id="UP000051568"/>
    </source>
</evidence>
<reference evidence="1 2" key="1">
    <citation type="journal article" date="2015" name="Genome Announc.">
        <title>Expanding the biotechnology potential of lactobacilli through comparative genomics of 213 strains and associated genera.</title>
        <authorList>
            <person name="Sun Z."/>
            <person name="Harris H.M."/>
            <person name="McCann A."/>
            <person name="Guo C."/>
            <person name="Argimon S."/>
            <person name="Zhang W."/>
            <person name="Yang X."/>
            <person name="Jeffery I.B."/>
            <person name="Cooney J.C."/>
            <person name="Kagawa T.F."/>
            <person name="Liu W."/>
            <person name="Song Y."/>
            <person name="Salvetti E."/>
            <person name="Wrobel A."/>
            <person name="Rasinkangas P."/>
            <person name="Parkhill J."/>
            <person name="Rea M.C."/>
            <person name="O'Sullivan O."/>
            <person name="Ritari J."/>
            <person name="Douillard F.P."/>
            <person name="Paul Ross R."/>
            <person name="Yang R."/>
            <person name="Briner A.E."/>
            <person name="Felis G.E."/>
            <person name="de Vos W.M."/>
            <person name="Barrangou R."/>
            <person name="Klaenhammer T.R."/>
            <person name="Caufield P.W."/>
            <person name="Cui Y."/>
            <person name="Zhang H."/>
            <person name="O'Toole P.W."/>
        </authorList>
    </citation>
    <scope>NUCLEOTIDE SEQUENCE [LARGE SCALE GENOMIC DNA]</scope>
    <source>
        <strain evidence="1 2">DSM 17757</strain>
    </source>
</reference>
<accession>A0A0R2ILP9</accession>
<proteinExistence type="predicted"/>
<gene>
    <name evidence="1" type="ORF">IV80_GL001864</name>
</gene>
<dbReference type="Proteomes" id="UP000051568">
    <property type="component" value="Unassembled WGS sequence"/>
</dbReference>
<protein>
    <submittedName>
        <fullName evidence="1">Uncharacterized protein</fullName>
    </submittedName>
</protein>
<dbReference type="PATRIC" id="fig|319652.3.peg.1893"/>
<evidence type="ECO:0000313" key="1">
    <source>
        <dbReference type="EMBL" id="KRN65582.1"/>
    </source>
</evidence>
<dbReference type="EMBL" id="JQBR01000008">
    <property type="protein sequence ID" value="KRN65582.1"/>
    <property type="molecule type" value="Genomic_DNA"/>
</dbReference>
<dbReference type="AlphaFoldDB" id="A0A0R2ILP9"/>
<sequence>MRILTLKHKIQEYQKESKELGAAWRWIRIQFDTRVSFDPTEDSVLAAVGKWYISPDQKMLIVAIKGDLAKEKSMTKATQIINNEFLKLGQATNKYQLKIVPTISPMALVNWAG</sequence>
<name>A0A0R2ILP9_9LACO</name>
<organism evidence="1 2">
    <name type="scientific">Pediococcus cellicola</name>
    <dbReference type="NCBI Taxonomy" id="319652"/>
    <lineage>
        <taxon>Bacteria</taxon>
        <taxon>Bacillati</taxon>
        <taxon>Bacillota</taxon>
        <taxon>Bacilli</taxon>
        <taxon>Lactobacillales</taxon>
        <taxon>Lactobacillaceae</taxon>
        <taxon>Pediococcus</taxon>
    </lineage>
</organism>
<comment type="caution">
    <text evidence="1">The sequence shown here is derived from an EMBL/GenBank/DDBJ whole genome shotgun (WGS) entry which is preliminary data.</text>
</comment>
<keyword evidence="2" id="KW-1185">Reference proteome</keyword>
<dbReference type="STRING" id="319652.IV80_GL001864"/>